<dbReference type="AlphaFoldDB" id="A0AA43G335"/>
<accession>A0AA43G335</accession>
<dbReference type="Proteomes" id="UP001159663">
    <property type="component" value="Unassembled WGS sequence"/>
</dbReference>
<name>A0AA43G335_VIBSP</name>
<dbReference type="RefSeq" id="WP_280534942.1">
    <property type="nucleotide sequence ID" value="NZ_JAKMYX010000262.1"/>
</dbReference>
<comment type="caution">
    <text evidence="1">The sequence shown here is derived from an EMBL/GenBank/DDBJ whole genome shotgun (WGS) entry which is preliminary data.</text>
</comment>
<dbReference type="EMBL" id="JAKMYX010000262">
    <property type="protein sequence ID" value="MDH5924592.1"/>
    <property type="molecule type" value="Genomic_DNA"/>
</dbReference>
<reference evidence="1" key="1">
    <citation type="submission" date="2022-01" db="EMBL/GenBank/DDBJ databases">
        <title>Vibrio aestuarianus Clade A and Clade B isolates are associated with Pacific oyster (Crassostrea gigas) disease outbreaks across Ireland.</title>
        <authorList>
            <person name="Coyle N."/>
            <person name="O'Toole C."/>
            <person name="Thomas J.C.L."/>
            <person name="Ryder D."/>
            <person name="Cheslett D."/>
            <person name="Feist S."/>
            <person name="Bean T."/>
            <person name="Joseph A."/>
            <person name="Waina A."/>
            <person name="Feil E."/>
            <person name="Verner-Jeffreys D.W."/>
        </authorList>
    </citation>
    <scope>NUCLEOTIDE SEQUENCE</scope>
    <source>
        <strain evidence="1">S/17/14 A</strain>
    </source>
</reference>
<feature type="non-terminal residue" evidence="1">
    <location>
        <position position="1"/>
    </location>
</feature>
<dbReference type="InterPro" id="IPR013762">
    <property type="entry name" value="Integrase-like_cat_sf"/>
</dbReference>
<protein>
    <submittedName>
        <fullName evidence="1">Uncharacterized protein</fullName>
    </submittedName>
</protein>
<evidence type="ECO:0000313" key="1">
    <source>
        <dbReference type="EMBL" id="MDH5924592.1"/>
    </source>
</evidence>
<proteinExistence type="predicted"/>
<sequence length="245" mass="27790">YLIDLKDMIKELCSEYDYSFDEVPWKYYPLFPDFVSMKSEADLKSPQLHNDSFHRSLGGTSTTTESKFSITRIRHTTATRGMEAGLNLIQIARLTGVTTAATRNYKDLTPQSRKLINKRFCKSELLKKSFGWSIAEYNDSFPKIHSDQYGNKVGGVKDEIGCRTCLKKLSAPLGCYSCGADLFVPFVDADHQVQLNKAIAKQKFLDATGANQHQIFEINVIIQRIKKVIEVQKNYLNGLLENSNE</sequence>
<organism evidence="1 2">
    <name type="scientific">Vibrio splendidus</name>
    <dbReference type="NCBI Taxonomy" id="29497"/>
    <lineage>
        <taxon>Bacteria</taxon>
        <taxon>Pseudomonadati</taxon>
        <taxon>Pseudomonadota</taxon>
        <taxon>Gammaproteobacteria</taxon>
        <taxon>Vibrionales</taxon>
        <taxon>Vibrionaceae</taxon>
        <taxon>Vibrio</taxon>
    </lineage>
</organism>
<dbReference type="GO" id="GO:0015074">
    <property type="term" value="P:DNA integration"/>
    <property type="evidence" value="ECO:0007669"/>
    <property type="project" value="InterPro"/>
</dbReference>
<dbReference type="GO" id="GO:0006310">
    <property type="term" value="P:DNA recombination"/>
    <property type="evidence" value="ECO:0007669"/>
    <property type="project" value="InterPro"/>
</dbReference>
<gene>
    <name evidence="1" type="ORF">L8R85_26825</name>
</gene>
<dbReference type="GO" id="GO:0003677">
    <property type="term" value="F:DNA binding"/>
    <property type="evidence" value="ECO:0007669"/>
    <property type="project" value="InterPro"/>
</dbReference>
<evidence type="ECO:0000313" key="2">
    <source>
        <dbReference type="Proteomes" id="UP001159663"/>
    </source>
</evidence>
<dbReference type="Gene3D" id="1.10.443.10">
    <property type="entry name" value="Intergrase catalytic core"/>
    <property type="match status" value="1"/>
</dbReference>